<reference evidence="1 2" key="2">
    <citation type="submission" date="2015-01" db="EMBL/GenBank/DDBJ databases">
        <title>Complete genome sequence of Pyrinomonas methylaliphatogenes type strain K22T.</title>
        <authorList>
            <person name="Lee K.C.Y."/>
            <person name="Power J.F."/>
            <person name="Dunfield P.F."/>
            <person name="Morgan X.C."/>
            <person name="Huttenhower C."/>
            <person name="Stott M.B."/>
        </authorList>
    </citation>
    <scope>NUCLEOTIDE SEQUENCE [LARGE SCALE GENOMIC DNA]</scope>
    <source>
        <strain evidence="1 2">K22</strain>
    </source>
</reference>
<evidence type="ECO:0000313" key="2">
    <source>
        <dbReference type="Proteomes" id="UP000031518"/>
    </source>
</evidence>
<dbReference type="AlphaFoldDB" id="A0A0B6WWE0"/>
<gene>
    <name evidence="1" type="ORF">PYK22_01425</name>
</gene>
<protein>
    <submittedName>
        <fullName evidence="1">Uncharacterized protein</fullName>
    </submittedName>
</protein>
<organism evidence="1 2">
    <name type="scientific">Pyrinomonas methylaliphatogenes</name>
    <dbReference type="NCBI Taxonomy" id="454194"/>
    <lineage>
        <taxon>Bacteria</taxon>
        <taxon>Pseudomonadati</taxon>
        <taxon>Acidobacteriota</taxon>
        <taxon>Blastocatellia</taxon>
        <taxon>Blastocatellales</taxon>
        <taxon>Pyrinomonadaceae</taxon>
        <taxon>Pyrinomonas</taxon>
    </lineage>
</organism>
<sequence>MHQENFARLWSVFGLLLITAACSVVERGTNASSSQIPSAFVRQKENPSHKGSIRAIDFRNFTYPWVVELVDPAKPNETFTLRNGERPETRDERGFVNEMGIFLQNISYADVTGDGEEEAIIVLSVLTGGSAIPHCVYIYTLQDDNPKLLWAFSTGDRADGGLRCVYADRGELVVELYGRGRVVGKQAKSLEDQIGLCCPKFFTRTRYRWQGRAFQQVGEAVTLPQNHGSPLVTCP</sequence>
<keyword evidence="2" id="KW-1185">Reference proteome</keyword>
<proteinExistence type="predicted"/>
<dbReference type="STRING" id="454194.PYK22_01425"/>
<dbReference type="Proteomes" id="UP000031518">
    <property type="component" value="Unassembled WGS sequence"/>
</dbReference>
<dbReference type="EMBL" id="CBXV010000004">
    <property type="protein sequence ID" value="CDM65426.1"/>
    <property type="molecule type" value="Genomic_DNA"/>
</dbReference>
<accession>A0A0B6WWE0</accession>
<evidence type="ECO:0000313" key="1">
    <source>
        <dbReference type="EMBL" id="CDM65426.1"/>
    </source>
</evidence>
<reference evidence="1 2" key="1">
    <citation type="submission" date="2013-12" db="EMBL/GenBank/DDBJ databases">
        <authorList>
            <person name="Stott M."/>
        </authorList>
    </citation>
    <scope>NUCLEOTIDE SEQUENCE [LARGE SCALE GENOMIC DNA]</scope>
    <source>
        <strain evidence="1 2">K22</strain>
    </source>
</reference>
<name>A0A0B6WWE0_9BACT</name>